<evidence type="ECO:0000256" key="1">
    <source>
        <dbReference type="SAM" id="MobiDB-lite"/>
    </source>
</evidence>
<evidence type="ECO:0000313" key="2">
    <source>
        <dbReference type="EMBL" id="KAF9887625.1"/>
    </source>
</evidence>
<comment type="caution">
    <text evidence="2">The sequence shown here is derived from an EMBL/GenBank/DDBJ whole genome shotgun (WGS) entry which is preliminary data.</text>
</comment>
<feature type="compositionally biased region" description="Basic and acidic residues" evidence="1">
    <location>
        <begin position="177"/>
        <end position="186"/>
    </location>
</feature>
<feature type="compositionally biased region" description="Polar residues" evidence="1">
    <location>
        <begin position="144"/>
        <end position="170"/>
    </location>
</feature>
<organism evidence="2 3">
    <name type="scientific">Aspergillus nanangensis</name>
    <dbReference type="NCBI Taxonomy" id="2582783"/>
    <lineage>
        <taxon>Eukaryota</taxon>
        <taxon>Fungi</taxon>
        <taxon>Dikarya</taxon>
        <taxon>Ascomycota</taxon>
        <taxon>Pezizomycotina</taxon>
        <taxon>Eurotiomycetes</taxon>
        <taxon>Eurotiomycetidae</taxon>
        <taxon>Eurotiales</taxon>
        <taxon>Aspergillaceae</taxon>
        <taxon>Aspergillus</taxon>
        <taxon>Aspergillus subgen. Circumdati</taxon>
    </lineage>
</organism>
<reference evidence="2" key="1">
    <citation type="journal article" date="2019" name="Beilstein J. Org. Chem.">
        <title>Nanangenines: drimane sesquiterpenoids as the dominant metabolite cohort of a novel Australian fungus, Aspergillus nanangensis.</title>
        <authorList>
            <person name="Lacey H.J."/>
            <person name="Gilchrist C.L.M."/>
            <person name="Crombie A."/>
            <person name="Kalaitzis J.A."/>
            <person name="Vuong D."/>
            <person name="Rutledge P.J."/>
            <person name="Turner P."/>
            <person name="Pitt J.I."/>
            <person name="Lacey E."/>
            <person name="Chooi Y.H."/>
            <person name="Piggott A.M."/>
        </authorList>
    </citation>
    <scope>NUCLEOTIDE SEQUENCE</scope>
    <source>
        <strain evidence="2">MST-FP2251</strain>
    </source>
</reference>
<name>A0AAD4CJF6_ASPNN</name>
<feature type="compositionally biased region" description="Polar residues" evidence="1">
    <location>
        <begin position="188"/>
        <end position="203"/>
    </location>
</feature>
<keyword evidence="3" id="KW-1185">Reference proteome</keyword>
<dbReference type="AlphaFoldDB" id="A0AAD4CJF6"/>
<reference evidence="2" key="2">
    <citation type="submission" date="2020-02" db="EMBL/GenBank/DDBJ databases">
        <authorList>
            <person name="Gilchrist C.L.M."/>
            <person name="Chooi Y.-H."/>
        </authorList>
    </citation>
    <scope>NUCLEOTIDE SEQUENCE</scope>
    <source>
        <strain evidence="2">MST-FP2251</strain>
    </source>
</reference>
<feature type="region of interest" description="Disordered" evidence="1">
    <location>
        <begin position="130"/>
        <end position="251"/>
    </location>
</feature>
<dbReference type="Proteomes" id="UP001194746">
    <property type="component" value="Unassembled WGS sequence"/>
</dbReference>
<sequence>MARNRCELESKTPVEWEIDDEHRMLGCLDGYVSNLSMIQGTLDPHLARAAAHRTGLMEAINEYIQETRKKEFGVDQIQVKLHELQKLTLHNGRSKSIFIKGSQILRKLHIWDFSKVDQYKSETTDSIKARIMGSADRRLRGTPQRASSRATSSHLETRSVSACARTSMTPTRGKKRRDFDVEDGRGDSPSNKSRRQSTSSTPTGPHVYLNGGTIPDSDDHAGEDTILEDPAGLFRPTDPRFDSERELEDTDPQIQSLKNDNALKTKQIKDLQSQVYEEKTMQNLARQKLSMLQDKQKAASLEALTLQRAQSEWNQGMKDRMPSAIHFYEQTIASLEDSLAYTRNTVSFFEVPFPYASLPTEGSIRKRLNELHHEIGKLVKPFPDSLKVCIPKVNSTDRDLASLLDRSLGLCRSERAPPEPSAAGLEVLGLEAIISALTAAALCEWVFEKDGRSSPDDASFLLDKYRYHVSLIGKKNTLRNLDIAAHRSLFDSDDYKEIQIPARAEILAARLSGAIAPFFGQSGDSIKDSKEIDFLEENCPDPWTMLRDRLTDIFKLALGLKADLVATPSRYKMVLFASGTEYIEDCMHLEDREGCLVSMAPQKRVPVQLCILPALFVYREETTDLVDPRIPVSDALEDGEGKTLHLLSKGVCII</sequence>
<evidence type="ECO:0000313" key="3">
    <source>
        <dbReference type="Proteomes" id="UP001194746"/>
    </source>
</evidence>
<protein>
    <submittedName>
        <fullName evidence="2">Uncharacterized protein</fullName>
    </submittedName>
</protein>
<gene>
    <name evidence="2" type="ORF">FE257_009718</name>
</gene>
<proteinExistence type="predicted"/>
<accession>A0AAD4CJF6</accession>
<dbReference type="EMBL" id="VCAU01000058">
    <property type="protein sequence ID" value="KAF9887625.1"/>
    <property type="molecule type" value="Genomic_DNA"/>
</dbReference>